<dbReference type="OrthoDB" id="2018507at2759"/>
<evidence type="ECO:0000256" key="2">
    <source>
        <dbReference type="ARBA" id="ARBA00022527"/>
    </source>
</evidence>
<dbReference type="PROSITE" id="PS00108">
    <property type="entry name" value="PROTEIN_KINASE_ST"/>
    <property type="match status" value="1"/>
</dbReference>
<proteinExistence type="predicted"/>
<sequence length="642" mass="71668">MKKILARLAQADSDDLANSHNSQSGNLNRHYASFLGRHFRIGHFSLIVDEIIAEGGFGVVFRVHSQQGQYYALKRTCVNCERDLALCKREVTIVSSLSHKNILRYIDSRINRVREGIFEVLLLTAYYPGSLSQLLNERNQYQQRFTEVEVLRIFCDLCEAVCRLHHCKTPIIHRDLKVENVLIDERQNFVLCDFGSATSRVLHPTIHGLVRCQEEIDKYTTLAYRAPELINLYLAVPLGPQIDIWALGCLLYCLCFAALPFGESTLAIQSGNYSLPDWSPYSEHLHKLIGHLLNVDASKRPDIYVTCSLAFSLSGQPNPAQNLNNLPVPNWQDLVIPPRESELKASRSRPAAANYSRPSPMRSPAQSPHVDHRDTGDFPITANTSVAPRQRPKAVFQPSVPPSNNPINDEQSAMVSLKPPPPVSSRAVNAHSAASHSPVFQTMELQAPVHSVPLLEQNHEQFQPFWEADFTERSTRSSQVQRPSNSLTTTANTVDVLPPLIVHSRGHHRTWSVDVGCVLRTALPTNVINSDLPSRVNVLENEKPWSIGNHYSTTEQLSNPLSSYLTHGVWSDRGTDGNSWVPFSPQLRHVQSLVSLPTSASTLTDTLISQPSVTSKIVAPTCTFQLQPDSHTLGPESKELTR</sequence>
<organism evidence="11 12">
    <name type="scientific">Paragonimus heterotremus</name>
    <dbReference type="NCBI Taxonomy" id="100268"/>
    <lineage>
        <taxon>Eukaryota</taxon>
        <taxon>Metazoa</taxon>
        <taxon>Spiralia</taxon>
        <taxon>Lophotrochozoa</taxon>
        <taxon>Platyhelminthes</taxon>
        <taxon>Trematoda</taxon>
        <taxon>Digenea</taxon>
        <taxon>Plagiorchiida</taxon>
        <taxon>Troglotremata</taxon>
        <taxon>Troglotrematidae</taxon>
        <taxon>Paragonimus</taxon>
    </lineage>
</organism>
<feature type="domain" description="Protein kinase" evidence="10">
    <location>
        <begin position="46"/>
        <end position="312"/>
    </location>
</feature>
<keyword evidence="6" id="KW-0067">ATP-binding</keyword>
<dbReference type="EC" id="2.7.11.1" evidence="1"/>
<dbReference type="InterPro" id="IPR011009">
    <property type="entry name" value="Kinase-like_dom_sf"/>
</dbReference>
<dbReference type="AlphaFoldDB" id="A0A8J4T9W7"/>
<reference evidence="11" key="1">
    <citation type="submission" date="2019-05" db="EMBL/GenBank/DDBJ databases">
        <title>Annotation for the trematode Paragonimus heterotremus.</title>
        <authorList>
            <person name="Choi Y.-J."/>
        </authorList>
    </citation>
    <scope>NUCLEOTIDE SEQUENCE</scope>
    <source>
        <strain evidence="11">LC</strain>
    </source>
</reference>
<dbReference type="PROSITE" id="PS50011">
    <property type="entry name" value="PROTEIN_KINASE_DOM"/>
    <property type="match status" value="1"/>
</dbReference>
<dbReference type="GO" id="GO:0005524">
    <property type="term" value="F:ATP binding"/>
    <property type="evidence" value="ECO:0007669"/>
    <property type="project" value="UniProtKB-KW"/>
</dbReference>
<comment type="caution">
    <text evidence="11">The sequence shown here is derived from an EMBL/GenBank/DDBJ whole genome shotgun (WGS) entry which is preliminary data.</text>
</comment>
<evidence type="ECO:0000256" key="7">
    <source>
        <dbReference type="ARBA" id="ARBA00047899"/>
    </source>
</evidence>
<dbReference type="GO" id="GO:0004674">
    <property type="term" value="F:protein serine/threonine kinase activity"/>
    <property type="evidence" value="ECO:0007669"/>
    <property type="project" value="UniProtKB-KW"/>
</dbReference>
<dbReference type="GO" id="GO:0045747">
    <property type="term" value="P:positive regulation of Notch signaling pathway"/>
    <property type="evidence" value="ECO:0007669"/>
    <property type="project" value="TreeGrafter"/>
</dbReference>
<accession>A0A8J4T9W7</accession>
<evidence type="ECO:0000313" key="11">
    <source>
        <dbReference type="EMBL" id="KAF5402493.1"/>
    </source>
</evidence>
<comment type="catalytic activity">
    <reaction evidence="8">
        <text>L-seryl-[protein] + ATP = O-phospho-L-seryl-[protein] + ADP + H(+)</text>
        <dbReference type="Rhea" id="RHEA:17989"/>
        <dbReference type="Rhea" id="RHEA-COMP:9863"/>
        <dbReference type="Rhea" id="RHEA-COMP:11604"/>
        <dbReference type="ChEBI" id="CHEBI:15378"/>
        <dbReference type="ChEBI" id="CHEBI:29999"/>
        <dbReference type="ChEBI" id="CHEBI:30616"/>
        <dbReference type="ChEBI" id="CHEBI:83421"/>
        <dbReference type="ChEBI" id="CHEBI:456216"/>
        <dbReference type="EC" id="2.7.11.1"/>
    </reaction>
</comment>
<dbReference type="Pfam" id="PF00069">
    <property type="entry name" value="Pkinase"/>
    <property type="match status" value="1"/>
</dbReference>
<evidence type="ECO:0000256" key="5">
    <source>
        <dbReference type="ARBA" id="ARBA00022777"/>
    </source>
</evidence>
<dbReference type="InterPro" id="IPR000719">
    <property type="entry name" value="Prot_kinase_dom"/>
</dbReference>
<evidence type="ECO:0000256" key="6">
    <source>
        <dbReference type="ARBA" id="ARBA00022840"/>
    </source>
</evidence>
<evidence type="ECO:0000256" key="3">
    <source>
        <dbReference type="ARBA" id="ARBA00022679"/>
    </source>
</evidence>
<keyword evidence="5 11" id="KW-0418">Kinase</keyword>
<feature type="compositionally biased region" description="Polar residues" evidence="9">
    <location>
        <begin position="405"/>
        <end position="414"/>
    </location>
</feature>
<keyword evidence="12" id="KW-1185">Reference proteome</keyword>
<evidence type="ECO:0000256" key="4">
    <source>
        <dbReference type="ARBA" id="ARBA00022741"/>
    </source>
</evidence>
<evidence type="ECO:0000256" key="9">
    <source>
        <dbReference type="SAM" id="MobiDB-lite"/>
    </source>
</evidence>
<dbReference type="PANTHER" id="PTHR22967:SF57">
    <property type="entry name" value="AUXILIN, ISOFORM A-RELATED"/>
    <property type="match status" value="1"/>
</dbReference>
<dbReference type="Gene3D" id="1.10.510.10">
    <property type="entry name" value="Transferase(Phosphotransferase) domain 1"/>
    <property type="match status" value="1"/>
</dbReference>
<dbReference type="SUPFAM" id="SSF56112">
    <property type="entry name" value="Protein kinase-like (PK-like)"/>
    <property type="match status" value="1"/>
</dbReference>
<dbReference type="SMART" id="SM00220">
    <property type="entry name" value="S_TKc"/>
    <property type="match status" value="1"/>
</dbReference>
<keyword evidence="4" id="KW-0547">Nucleotide-binding</keyword>
<feature type="region of interest" description="Disordered" evidence="9">
    <location>
        <begin position="341"/>
        <end position="427"/>
    </location>
</feature>
<dbReference type="EMBL" id="LUCH01001780">
    <property type="protein sequence ID" value="KAF5402493.1"/>
    <property type="molecule type" value="Genomic_DNA"/>
</dbReference>
<keyword evidence="3" id="KW-0808">Transferase</keyword>
<dbReference type="GO" id="GO:0005737">
    <property type="term" value="C:cytoplasm"/>
    <property type="evidence" value="ECO:0007669"/>
    <property type="project" value="TreeGrafter"/>
</dbReference>
<evidence type="ECO:0000256" key="1">
    <source>
        <dbReference type="ARBA" id="ARBA00012513"/>
    </source>
</evidence>
<dbReference type="GO" id="GO:0035612">
    <property type="term" value="F:AP-2 adaptor complex binding"/>
    <property type="evidence" value="ECO:0007669"/>
    <property type="project" value="TreeGrafter"/>
</dbReference>
<evidence type="ECO:0000256" key="8">
    <source>
        <dbReference type="ARBA" id="ARBA00048679"/>
    </source>
</evidence>
<gene>
    <name evidence="11" type="ORF">PHET_03571</name>
</gene>
<dbReference type="PANTHER" id="PTHR22967">
    <property type="entry name" value="SERINE/THREONINE PROTEIN KINASE"/>
    <property type="match status" value="1"/>
</dbReference>
<protein>
    <recommendedName>
        <fullName evidence="1">non-specific serine/threonine protein kinase</fullName>
        <ecNumber evidence="1">2.7.11.1</ecNumber>
    </recommendedName>
</protein>
<dbReference type="Proteomes" id="UP000748531">
    <property type="component" value="Unassembled WGS sequence"/>
</dbReference>
<comment type="catalytic activity">
    <reaction evidence="7">
        <text>L-threonyl-[protein] + ATP = O-phospho-L-threonyl-[protein] + ADP + H(+)</text>
        <dbReference type="Rhea" id="RHEA:46608"/>
        <dbReference type="Rhea" id="RHEA-COMP:11060"/>
        <dbReference type="Rhea" id="RHEA-COMP:11605"/>
        <dbReference type="ChEBI" id="CHEBI:15378"/>
        <dbReference type="ChEBI" id="CHEBI:30013"/>
        <dbReference type="ChEBI" id="CHEBI:30616"/>
        <dbReference type="ChEBI" id="CHEBI:61977"/>
        <dbReference type="ChEBI" id="CHEBI:456216"/>
        <dbReference type="EC" id="2.7.11.1"/>
    </reaction>
</comment>
<evidence type="ECO:0000259" key="10">
    <source>
        <dbReference type="PROSITE" id="PS50011"/>
    </source>
</evidence>
<keyword evidence="2" id="KW-0723">Serine/threonine-protein kinase</keyword>
<evidence type="ECO:0000313" key="12">
    <source>
        <dbReference type="Proteomes" id="UP000748531"/>
    </source>
</evidence>
<dbReference type="GO" id="GO:2000369">
    <property type="term" value="P:regulation of clathrin-dependent endocytosis"/>
    <property type="evidence" value="ECO:0007669"/>
    <property type="project" value="TreeGrafter"/>
</dbReference>
<dbReference type="InterPro" id="IPR008271">
    <property type="entry name" value="Ser/Thr_kinase_AS"/>
</dbReference>
<name>A0A8J4T9W7_9TREM</name>